<name>A0A2B7Y865_POLH7</name>
<feature type="repeat" description="ANK" evidence="3">
    <location>
        <begin position="288"/>
        <end position="316"/>
    </location>
</feature>
<dbReference type="InterPro" id="IPR036770">
    <property type="entry name" value="Ankyrin_rpt-contain_sf"/>
</dbReference>
<dbReference type="Pfam" id="PF12796">
    <property type="entry name" value="Ank_2"/>
    <property type="match status" value="2"/>
</dbReference>
<feature type="repeat" description="ANK" evidence="3">
    <location>
        <begin position="480"/>
        <end position="512"/>
    </location>
</feature>
<dbReference type="PANTHER" id="PTHR24198">
    <property type="entry name" value="ANKYRIN REPEAT AND PROTEIN KINASE DOMAIN-CONTAINING PROTEIN"/>
    <property type="match status" value="1"/>
</dbReference>
<feature type="compositionally biased region" description="Low complexity" evidence="4">
    <location>
        <begin position="7"/>
        <end position="27"/>
    </location>
</feature>
<comment type="caution">
    <text evidence="5">The sequence shown here is derived from an EMBL/GenBank/DDBJ whole genome shotgun (WGS) entry which is preliminary data.</text>
</comment>
<dbReference type="Proteomes" id="UP000224634">
    <property type="component" value="Unassembled WGS sequence"/>
</dbReference>
<dbReference type="PROSITE" id="PS50088">
    <property type="entry name" value="ANK_REPEAT"/>
    <property type="match status" value="3"/>
</dbReference>
<keyword evidence="6" id="KW-1185">Reference proteome</keyword>
<sequence>MSDEIMSATTPAPAETGAAEGTGASTSKADWNHLGSDVQYLIFKELAYLDSVHNKRDWKDIASLMLVSRSWNEGMRYSLSMCGPLMKVLDLAPEDIAKAALKRALKRLEVDGGNGDDSGFLTPEDADFRSLRYAAGDLGFEQADFEISAINGRVTMRLASLWLVLALGREFIDCSELLFNAGVPRTARLVHAAVLSGNPKVLDLVLKQDLCEPAVEIWGESLATAISDGPLEMVDALLLRSAPTDYGVYLDNAGIDYQPLNYAVLVGKVELFNILLRHIDPNDQVDDIDLTPLALAVRQDNVYMVKRLIEEGARLDPLVPADVFPLGEAIKTRNTKMVDLLLENGATLTYRCFDRLSALDYAIRHDDDSLEFVSKLIGLKSAITGTSFSEAVARQSHECIELLFGNMEFARPNAAAYGLYSAAENGLIEFVKQFLDHRVVMVTNGPRPIDSLRVAVQRQHTEVVRVLLIHGADPNSLGSYHESILYLAVCRSNEEIVRVLLEYGADPDLSGCLTCLTLQKAVDTQHEGIVALLLAYGANVLLPGGPNGSAINTAILVKSRPLLRMLLKAAIRDVEGDGSERREQQNDDFVHDLVG</sequence>
<evidence type="ECO:0000256" key="2">
    <source>
        <dbReference type="ARBA" id="ARBA00023043"/>
    </source>
</evidence>
<evidence type="ECO:0000256" key="1">
    <source>
        <dbReference type="ARBA" id="ARBA00022737"/>
    </source>
</evidence>
<dbReference type="Gene3D" id="1.25.40.20">
    <property type="entry name" value="Ankyrin repeat-containing domain"/>
    <property type="match status" value="2"/>
</dbReference>
<dbReference type="AlphaFoldDB" id="A0A2B7Y865"/>
<dbReference type="SMART" id="SM00248">
    <property type="entry name" value="ANK"/>
    <property type="match status" value="8"/>
</dbReference>
<proteinExistence type="predicted"/>
<evidence type="ECO:0000313" key="5">
    <source>
        <dbReference type="EMBL" id="PGH17390.1"/>
    </source>
</evidence>
<dbReference type="PANTHER" id="PTHR24198:SF165">
    <property type="entry name" value="ANKYRIN REPEAT-CONTAINING PROTEIN-RELATED"/>
    <property type="match status" value="1"/>
</dbReference>
<reference evidence="5 6" key="1">
    <citation type="submission" date="2017-10" db="EMBL/GenBank/DDBJ databases">
        <title>Comparative genomics in systemic dimorphic fungi from Ajellomycetaceae.</title>
        <authorList>
            <person name="Munoz J.F."/>
            <person name="Mcewen J.G."/>
            <person name="Clay O.K."/>
            <person name="Cuomo C.A."/>
        </authorList>
    </citation>
    <scope>NUCLEOTIDE SEQUENCE [LARGE SCALE GENOMIC DNA]</scope>
    <source>
        <strain evidence="5 6">UAMH7299</strain>
    </source>
</reference>
<evidence type="ECO:0000256" key="3">
    <source>
        <dbReference type="PROSITE-ProRule" id="PRU00023"/>
    </source>
</evidence>
<dbReference type="OrthoDB" id="366390at2759"/>
<gene>
    <name evidence="5" type="ORF">AJ80_04846</name>
</gene>
<dbReference type="InterPro" id="IPR002110">
    <property type="entry name" value="Ankyrin_rpt"/>
</dbReference>
<feature type="region of interest" description="Disordered" evidence="4">
    <location>
        <begin position="1"/>
        <end position="28"/>
    </location>
</feature>
<evidence type="ECO:0000256" key="4">
    <source>
        <dbReference type="SAM" id="MobiDB-lite"/>
    </source>
</evidence>
<organism evidence="5 6">
    <name type="scientific">Polytolypa hystricis (strain UAMH7299)</name>
    <dbReference type="NCBI Taxonomy" id="1447883"/>
    <lineage>
        <taxon>Eukaryota</taxon>
        <taxon>Fungi</taxon>
        <taxon>Dikarya</taxon>
        <taxon>Ascomycota</taxon>
        <taxon>Pezizomycotina</taxon>
        <taxon>Eurotiomycetes</taxon>
        <taxon>Eurotiomycetidae</taxon>
        <taxon>Onygenales</taxon>
        <taxon>Onygenales incertae sedis</taxon>
        <taxon>Polytolypa</taxon>
    </lineage>
</organism>
<accession>A0A2B7Y865</accession>
<dbReference type="STRING" id="1447883.A0A2B7Y865"/>
<evidence type="ECO:0000313" key="6">
    <source>
        <dbReference type="Proteomes" id="UP000224634"/>
    </source>
</evidence>
<protein>
    <submittedName>
        <fullName evidence="5">Uncharacterized protein</fullName>
    </submittedName>
</protein>
<keyword evidence="2 3" id="KW-0040">ANK repeat</keyword>
<dbReference type="EMBL" id="PDNA01000065">
    <property type="protein sequence ID" value="PGH17390.1"/>
    <property type="molecule type" value="Genomic_DNA"/>
</dbReference>
<keyword evidence="1" id="KW-0677">Repeat</keyword>
<dbReference type="PROSITE" id="PS50297">
    <property type="entry name" value="ANK_REP_REGION"/>
    <property type="match status" value="2"/>
</dbReference>
<dbReference type="SUPFAM" id="SSF48403">
    <property type="entry name" value="Ankyrin repeat"/>
    <property type="match status" value="2"/>
</dbReference>
<feature type="repeat" description="ANK" evidence="3">
    <location>
        <begin position="447"/>
        <end position="479"/>
    </location>
</feature>